<dbReference type="EMBL" id="FLQV01000078">
    <property type="protein sequence ID" value="SBS80961.1"/>
    <property type="molecule type" value="Genomic_DNA"/>
</dbReference>
<evidence type="ECO:0000313" key="2">
    <source>
        <dbReference type="EMBL" id="SBS80961.1"/>
    </source>
</evidence>
<name>A0A1A8VK91_PLAOA</name>
<feature type="region of interest" description="Disordered" evidence="1">
    <location>
        <begin position="48"/>
        <end position="104"/>
    </location>
</feature>
<feature type="compositionally biased region" description="Basic and acidic residues" evidence="1">
    <location>
        <begin position="54"/>
        <end position="76"/>
    </location>
</feature>
<reference evidence="3" key="1">
    <citation type="submission" date="2016-05" db="EMBL/GenBank/DDBJ databases">
        <authorList>
            <person name="Naeem Raeece"/>
        </authorList>
    </citation>
    <scope>NUCLEOTIDE SEQUENCE [LARGE SCALE GENOMIC DNA]</scope>
</reference>
<accession>A0A1A8VK91</accession>
<sequence>MISPMTARKGINIVDGFHPQISASVCYTFQICTPQVLEIRKAGLQLSKRKNRRGEKWQNGKGEMAKWENGKMERGKWQNGRMAKWKGGNGKMERGKWQNGRMAK</sequence>
<dbReference type="AlphaFoldDB" id="A0A1A8VK91"/>
<evidence type="ECO:0000256" key="1">
    <source>
        <dbReference type="SAM" id="MobiDB-lite"/>
    </source>
</evidence>
<proteinExistence type="predicted"/>
<protein>
    <submittedName>
        <fullName evidence="2">Uncharacterized protein</fullName>
    </submittedName>
</protein>
<organism evidence="2 3">
    <name type="scientific">Plasmodium ovale curtisi</name>
    <dbReference type="NCBI Taxonomy" id="864141"/>
    <lineage>
        <taxon>Eukaryota</taxon>
        <taxon>Sar</taxon>
        <taxon>Alveolata</taxon>
        <taxon>Apicomplexa</taxon>
        <taxon>Aconoidasida</taxon>
        <taxon>Haemosporida</taxon>
        <taxon>Plasmodiidae</taxon>
        <taxon>Plasmodium</taxon>
        <taxon>Plasmodium (Plasmodium)</taxon>
    </lineage>
</organism>
<dbReference type="Proteomes" id="UP000078546">
    <property type="component" value="Unassembled WGS sequence"/>
</dbReference>
<evidence type="ECO:0000313" key="3">
    <source>
        <dbReference type="Proteomes" id="UP000078546"/>
    </source>
</evidence>
<gene>
    <name evidence="2" type="ORF">POVCU1_003920</name>
</gene>